<protein>
    <recommendedName>
        <fullName evidence="4">Ig-like domain-containing protein</fullName>
    </recommendedName>
</protein>
<evidence type="ECO:0000313" key="3">
    <source>
        <dbReference type="Proteomes" id="UP001139031"/>
    </source>
</evidence>
<comment type="caution">
    <text evidence="2">The sequence shown here is derived from an EMBL/GenBank/DDBJ whole genome shotgun (WGS) entry which is preliminary data.</text>
</comment>
<dbReference type="RefSeq" id="WP_224195757.1">
    <property type="nucleotide sequence ID" value="NZ_JAIRAU010000045.1"/>
</dbReference>
<accession>A0ABS7U0H5</accession>
<dbReference type="EMBL" id="JAIRAU010000045">
    <property type="protein sequence ID" value="MBZ5714022.1"/>
    <property type="molecule type" value="Genomic_DNA"/>
</dbReference>
<evidence type="ECO:0000256" key="1">
    <source>
        <dbReference type="SAM" id="SignalP"/>
    </source>
</evidence>
<sequence>MRNKFIALVSTFSLTAMLGATVALAASVHLKGGANAEPSFTDLGLALQASGALAGLGAGDIVISLAGTGQATAVCVNPSGVNQPPGQNPAPITLTGTEPISEGEIKNGNVSFVVQTDPAPSSIAGAPGCPNSRWTENVTAFAFTAATITVTLDENSNEVVDPGEETLLTVTCTFSQPTSNGPVPQSNVINCV</sequence>
<gene>
    <name evidence="2" type="ORF">K7C98_32720</name>
</gene>
<evidence type="ECO:0008006" key="4">
    <source>
        <dbReference type="Google" id="ProtNLM"/>
    </source>
</evidence>
<feature type="chain" id="PRO_5045640122" description="Ig-like domain-containing protein" evidence="1">
    <location>
        <begin position="26"/>
        <end position="192"/>
    </location>
</feature>
<evidence type="ECO:0000313" key="2">
    <source>
        <dbReference type="EMBL" id="MBZ5714022.1"/>
    </source>
</evidence>
<keyword evidence="1" id="KW-0732">Signal</keyword>
<name>A0ABS7U0H5_9BACT</name>
<reference evidence="2" key="1">
    <citation type="submission" date="2021-08" db="EMBL/GenBank/DDBJ databases">
        <authorList>
            <person name="Stevens D.C."/>
        </authorList>
    </citation>
    <scope>NUCLEOTIDE SEQUENCE</scope>
    <source>
        <strain evidence="2">DSM 53165</strain>
    </source>
</reference>
<keyword evidence="3" id="KW-1185">Reference proteome</keyword>
<organism evidence="2 3">
    <name type="scientific">Nannocystis pusilla</name>
    <dbReference type="NCBI Taxonomy" id="889268"/>
    <lineage>
        <taxon>Bacteria</taxon>
        <taxon>Pseudomonadati</taxon>
        <taxon>Myxococcota</taxon>
        <taxon>Polyangia</taxon>
        <taxon>Nannocystales</taxon>
        <taxon>Nannocystaceae</taxon>
        <taxon>Nannocystis</taxon>
    </lineage>
</organism>
<feature type="signal peptide" evidence="1">
    <location>
        <begin position="1"/>
        <end position="25"/>
    </location>
</feature>
<dbReference type="Proteomes" id="UP001139031">
    <property type="component" value="Unassembled WGS sequence"/>
</dbReference>
<proteinExistence type="predicted"/>